<evidence type="ECO:0000256" key="5">
    <source>
        <dbReference type="ARBA" id="ARBA00023235"/>
    </source>
</evidence>
<dbReference type="InterPro" id="IPR000212">
    <property type="entry name" value="DNA_helicase_UvrD/REP"/>
</dbReference>
<dbReference type="SUPFAM" id="SSF143011">
    <property type="entry name" value="RelE-like"/>
    <property type="match status" value="1"/>
</dbReference>
<dbReference type="GO" id="GO:0003677">
    <property type="term" value="F:DNA binding"/>
    <property type="evidence" value="ECO:0007669"/>
    <property type="project" value="InterPro"/>
</dbReference>
<name>A0A6J4U9K6_9BACT</name>
<dbReference type="Pfam" id="PF00580">
    <property type="entry name" value="UvrD-helicase"/>
    <property type="match status" value="1"/>
</dbReference>
<keyword evidence="3 9" id="KW-0347">Helicase</keyword>
<dbReference type="Pfam" id="PF13361">
    <property type="entry name" value="UvrD_C"/>
    <property type="match status" value="1"/>
</dbReference>
<keyword evidence="5" id="KW-0413">Isomerase</keyword>
<keyword evidence="4 9" id="KW-0067">ATP-binding</keyword>
<dbReference type="InterPro" id="IPR027417">
    <property type="entry name" value="P-loop_NTPase"/>
</dbReference>
<accession>A0A6J4U9K6</accession>
<evidence type="ECO:0000256" key="6">
    <source>
        <dbReference type="ARBA" id="ARBA00034617"/>
    </source>
</evidence>
<evidence type="ECO:0000256" key="2">
    <source>
        <dbReference type="ARBA" id="ARBA00022801"/>
    </source>
</evidence>
<evidence type="ECO:0000256" key="9">
    <source>
        <dbReference type="PROSITE-ProRule" id="PRU00560"/>
    </source>
</evidence>
<evidence type="ECO:0000256" key="4">
    <source>
        <dbReference type="ARBA" id="ARBA00022840"/>
    </source>
</evidence>
<dbReference type="Gene3D" id="3.30.2310.20">
    <property type="entry name" value="RelE-like"/>
    <property type="match status" value="1"/>
</dbReference>
<sequence>MVLTLTVTPTFMTQLLALPTRDSKNINAKVMNLCADPTPDGKQRKRLKHHRTSLFRARFGKYRVLYNFNHRVVQALCVDTRDSVYDDIDDYVPEALPEIDDLPEIDLTTIDQPTATRWLFAGKPDVAPAAEPSVLPVAASTPAPSIPADDDRLSRAIDAKLLAALRIPEEHHDALLGITTVTDLIAAAVPQQIADRLFDVTMSPDIDRLIAGPSLEVTNPDDLDRIVDGDIVELLLHLDPDQERLVGLAVNAGGPVMVKGGPGSGKTTIAVRRVERVLAALRAEGVTEPRILFTTYTNALVSTTRQLLARALGDDVKWVTVETADRFARRIVERADGAPNMTSGADVLRLLPKARQAAGHPSGEGTIGRMSDAYLEAEIMKVIVAREVPDLAAYGGIERTGRRVPLRREQRAAVWAVWAELEKGLRGQGKLSWEMMRRRAATLVREGHPTVPEPYDAILVDEVQDLDPTVIRLLTELCPARSRLFLTADANQSIYGGSFNWRAVHADLRFQGRSGNLTRTHRTTYEIVRAASRYLATDATAPLDEITTTGDDDIPADRIADQFPRRGPEPVIRTVATSEIPAALVAFIRERTAAERVGLGGVAVLVPTSSYGESMARDLTKLGIRAQYARGEELDLSAPSVKITTLHSAKGLEFPIVALVGLHIELPPSIQRLAEAEAAEEWQKRRRIVYVGMTRAMRSLLVLVPKEASPLTAGLVSTSMV</sequence>
<evidence type="ECO:0000256" key="3">
    <source>
        <dbReference type="ARBA" id="ARBA00022806"/>
    </source>
</evidence>
<comment type="catalytic activity">
    <reaction evidence="8">
        <text>ATP + H2O = ADP + phosphate + H(+)</text>
        <dbReference type="Rhea" id="RHEA:13065"/>
        <dbReference type="ChEBI" id="CHEBI:15377"/>
        <dbReference type="ChEBI" id="CHEBI:15378"/>
        <dbReference type="ChEBI" id="CHEBI:30616"/>
        <dbReference type="ChEBI" id="CHEBI:43474"/>
        <dbReference type="ChEBI" id="CHEBI:456216"/>
        <dbReference type="EC" id="5.6.2.4"/>
    </reaction>
</comment>
<evidence type="ECO:0000259" key="10">
    <source>
        <dbReference type="PROSITE" id="PS51198"/>
    </source>
</evidence>
<feature type="domain" description="UvrD-like helicase ATP-binding" evidence="10">
    <location>
        <begin position="239"/>
        <end position="537"/>
    </location>
</feature>
<dbReference type="InterPro" id="IPR035093">
    <property type="entry name" value="RelE/ParE_toxin_dom_sf"/>
</dbReference>
<dbReference type="Gene3D" id="3.40.50.300">
    <property type="entry name" value="P-loop containing nucleotide triphosphate hydrolases"/>
    <property type="match status" value="2"/>
</dbReference>
<proteinExistence type="predicted"/>
<dbReference type="PANTHER" id="PTHR11070:SF45">
    <property type="entry name" value="DNA 3'-5' HELICASE"/>
    <property type="match status" value="1"/>
</dbReference>
<dbReference type="GO" id="GO:0000725">
    <property type="term" value="P:recombinational repair"/>
    <property type="evidence" value="ECO:0007669"/>
    <property type="project" value="TreeGrafter"/>
</dbReference>
<dbReference type="InterPro" id="IPR014016">
    <property type="entry name" value="UvrD-like_ATP-bd"/>
</dbReference>
<evidence type="ECO:0000256" key="1">
    <source>
        <dbReference type="ARBA" id="ARBA00022741"/>
    </source>
</evidence>
<dbReference type="GO" id="GO:0043138">
    <property type="term" value="F:3'-5' DNA helicase activity"/>
    <property type="evidence" value="ECO:0007669"/>
    <property type="project" value="UniProtKB-EC"/>
</dbReference>
<dbReference type="SUPFAM" id="SSF52540">
    <property type="entry name" value="P-loop containing nucleoside triphosphate hydrolases"/>
    <property type="match status" value="1"/>
</dbReference>
<dbReference type="GO" id="GO:0005524">
    <property type="term" value="F:ATP binding"/>
    <property type="evidence" value="ECO:0007669"/>
    <property type="project" value="UniProtKB-UniRule"/>
</dbReference>
<dbReference type="GO" id="GO:0016787">
    <property type="term" value="F:hydrolase activity"/>
    <property type="evidence" value="ECO:0007669"/>
    <property type="project" value="UniProtKB-UniRule"/>
</dbReference>
<dbReference type="AlphaFoldDB" id="A0A6J4U9K6"/>
<dbReference type="EMBL" id="CADCWK010000012">
    <property type="protein sequence ID" value="CAA9542475.1"/>
    <property type="molecule type" value="Genomic_DNA"/>
</dbReference>
<evidence type="ECO:0000256" key="8">
    <source>
        <dbReference type="ARBA" id="ARBA00048988"/>
    </source>
</evidence>
<feature type="binding site" evidence="9">
    <location>
        <begin position="260"/>
        <end position="267"/>
    </location>
    <ligand>
        <name>ATP</name>
        <dbReference type="ChEBI" id="CHEBI:30616"/>
    </ligand>
</feature>
<protein>
    <recommendedName>
        <fullName evidence="7">DNA 3'-5' helicase</fullName>
        <ecNumber evidence="7">5.6.2.4</ecNumber>
    </recommendedName>
</protein>
<reference evidence="11" key="1">
    <citation type="submission" date="2020-02" db="EMBL/GenBank/DDBJ databases">
        <authorList>
            <person name="Meier V. D."/>
        </authorList>
    </citation>
    <scope>NUCLEOTIDE SEQUENCE</scope>
    <source>
        <strain evidence="11">AVDCRST_MAG33</strain>
    </source>
</reference>
<keyword evidence="1 9" id="KW-0547">Nucleotide-binding</keyword>
<evidence type="ECO:0000313" key="11">
    <source>
        <dbReference type="EMBL" id="CAA9542475.1"/>
    </source>
</evidence>
<keyword evidence="2 9" id="KW-0378">Hydrolase</keyword>
<dbReference type="PROSITE" id="PS51198">
    <property type="entry name" value="UVRD_HELICASE_ATP_BIND"/>
    <property type="match status" value="1"/>
</dbReference>
<organism evidence="11">
    <name type="scientific">uncultured Thermomicrobiales bacterium</name>
    <dbReference type="NCBI Taxonomy" id="1645740"/>
    <lineage>
        <taxon>Bacteria</taxon>
        <taxon>Pseudomonadati</taxon>
        <taxon>Thermomicrobiota</taxon>
        <taxon>Thermomicrobia</taxon>
        <taxon>Thermomicrobiales</taxon>
        <taxon>environmental samples</taxon>
    </lineage>
</organism>
<gene>
    <name evidence="11" type="ORF">AVDCRST_MAG33-147</name>
</gene>
<dbReference type="GO" id="GO:0005829">
    <property type="term" value="C:cytosol"/>
    <property type="evidence" value="ECO:0007669"/>
    <property type="project" value="TreeGrafter"/>
</dbReference>
<evidence type="ECO:0000256" key="7">
    <source>
        <dbReference type="ARBA" id="ARBA00034808"/>
    </source>
</evidence>
<dbReference type="EC" id="5.6.2.4" evidence="7"/>
<dbReference type="InterPro" id="IPR014017">
    <property type="entry name" value="DNA_helicase_UvrD-like_C"/>
</dbReference>
<comment type="catalytic activity">
    <reaction evidence="6">
        <text>Couples ATP hydrolysis with the unwinding of duplex DNA by translocating in the 3'-5' direction.</text>
        <dbReference type="EC" id="5.6.2.4"/>
    </reaction>
</comment>
<dbReference type="PANTHER" id="PTHR11070">
    <property type="entry name" value="UVRD / RECB / PCRA DNA HELICASE FAMILY MEMBER"/>
    <property type="match status" value="1"/>
</dbReference>